<evidence type="ECO:0000259" key="5">
    <source>
        <dbReference type="Pfam" id="PF00248"/>
    </source>
</evidence>
<dbReference type="InterPro" id="IPR018170">
    <property type="entry name" value="Aldo/ket_reductase_CS"/>
</dbReference>
<keyword evidence="2" id="KW-0521">NADP</keyword>
<dbReference type="InterPro" id="IPR023210">
    <property type="entry name" value="NADP_OxRdtase_dom"/>
</dbReference>
<dbReference type="AlphaFoldDB" id="E7QMW0"/>
<dbReference type="GO" id="GO:0016616">
    <property type="term" value="F:oxidoreductase activity, acting on the CH-OH group of donors, NAD or NADP as acceptor"/>
    <property type="evidence" value="ECO:0007669"/>
    <property type="project" value="UniProtKB-ARBA"/>
</dbReference>
<evidence type="ECO:0000256" key="4">
    <source>
        <dbReference type="SAM" id="MobiDB-lite"/>
    </source>
</evidence>
<dbReference type="Gene3D" id="3.20.20.100">
    <property type="entry name" value="NADP-dependent oxidoreductase domain"/>
    <property type="match status" value="1"/>
</dbReference>
<dbReference type="InterPro" id="IPR036812">
    <property type="entry name" value="NAD(P)_OxRdtase_dom_sf"/>
</dbReference>
<dbReference type="eggNOG" id="arCOG01619">
    <property type="taxonomic scope" value="Archaea"/>
</dbReference>
<dbReference type="SUPFAM" id="SSF51430">
    <property type="entry name" value="NAD(P)-linked oxidoreductase"/>
    <property type="match status" value="1"/>
</dbReference>
<dbReference type="InterPro" id="IPR020471">
    <property type="entry name" value="AKR"/>
</dbReference>
<dbReference type="PRINTS" id="PR00069">
    <property type="entry name" value="ALDKETRDTASE"/>
</dbReference>
<dbReference type="PIRSF" id="PIRSF000097">
    <property type="entry name" value="AKR"/>
    <property type="match status" value="1"/>
</dbReference>
<sequence length="327" mass="35678">MAHRGPHRFQWKRGEFGTKVGAKKVDMTGRESGGCDGNNPSPPLERATASAIRTFFAIASVLDAMTEIPSPGLGTSGNKDPEQCAETVRTALSLGYRHIDTAQMYDNESGVGDGIAAADVPREEVFLATKVLPDNLAHDDVLESTAESLDRLGTDYIDLLYVHWPMKAYDAEDTLPAFDTLYDDGTARNVAVSNFTPELLDEARDLLDAPVVANQVEMHPLLQQDELHEYATEHDITLVAYAPILRGDADDVPELRDIAAKYDATPTQISIAWLQGLENVVPIPKATGESHLRENLSAPELADEDMEVIAAIDNEERLIDPDGAAWN</sequence>
<feature type="domain" description="NADP-dependent oxidoreductase" evidence="5">
    <location>
        <begin position="76"/>
        <end position="313"/>
    </location>
</feature>
<name>E7QMW0_HALPU</name>
<gene>
    <name evidence="6" type="ORF">ZOD2009_01390</name>
</gene>
<comment type="similarity">
    <text evidence="1">Belongs to the aldo/keto reductase family.</text>
</comment>
<dbReference type="STRING" id="797209.GCA_000376445_01933"/>
<keyword evidence="3" id="KW-0560">Oxidoreductase</keyword>
<evidence type="ECO:0000313" key="6">
    <source>
        <dbReference type="EMBL" id="EFW93755.1"/>
    </source>
</evidence>
<dbReference type="RefSeq" id="WP_007976302.1">
    <property type="nucleotide sequence ID" value="NZ_AEMG01000002.1"/>
</dbReference>
<organism evidence="6 7">
    <name type="scientific">Haladaptatus paucihalophilus DX253</name>
    <dbReference type="NCBI Taxonomy" id="797209"/>
    <lineage>
        <taxon>Archaea</taxon>
        <taxon>Methanobacteriati</taxon>
        <taxon>Methanobacteriota</taxon>
        <taxon>Stenosarchaea group</taxon>
        <taxon>Halobacteria</taxon>
        <taxon>Halobacteriales</taxon>
        <taxon>Haladaptataceae</taxon>
        <taxon>Haladaptatus</taxon>
    </lineage>
</organism>
<reference evidence="6 7" key="1">
    <citation type="journal article" date="2014" name="ISME J.">
        <title>Trehalose/2-sulfotrehalose biosynthesis and glycine-betaine uptake are widely spread mechanisms for osmoadaptation in the Halobacteriales.</title>
        <authorList>
            <person name="Youssef N.H."/>
            <person name="Savage-Ashlock K.N."/>
            <person name="McCully A.L."/>
            <person name="Luedtke B."/>
            <person name="Shaw E.I."/>
            <person name="Hoff W.D."/>
            <person name="Elshahed M.S."/>
        </authorList>
    </citation>
    <scope>NUCLEOTIDE SEQUENCE [LARGE SCALE GENOMIC DNA]</scope>
    <source>
        <strain evidence="6 7">DX253</strain>
    </source>
</reference>
<feature type="region of interest" description="Disordered" evidence="4">
    <location>
        <begin position="20"/>
        <end position="45"/>
    </location>
</feature>
<dbReference type="Pfam" id="PF00248">
    <property type="entry name" value="Aldo_ket_red"/>
    <property type="match status" value="1"/>
</dbReference>
<proteinExistence type="inferred from homology"/>
<dbReference type="PANTHER" id="PTHR43827">
    <property type="entry name" value="2,5-DIKETO-D-GLUCONIC ACID REDUCTASE"/>
    <property type="match status" value="1"/>
</dbReference>
<dbReference type="EMBL" id="AEMG01000002">
    <property type="protein sequence ID" value="EFW93755.1"/>
    <property type="molecule type" value="Genomic_DNA"/>
</dbReference>
<dbReference type="PROSITE" id="PS00798">
    <property type="entry name" value="ALDOKETO_REDUCTASE_1"/>
    <property type="match status" value="1"/>
</dbReference>
<evidence type="ECO:0000256" key="3">
    <source>
        <dbReference type="ARBA" id="ARBA00023002"/>
    </source>
</evidence>
<evidence type="ECO:0000313" key="7">
    <source>
        <dbReference type="Proteomes" id="UP000003751"/>
    </source>
</evidence>
<accession>E7QMW0</accession>
<dbReference type="PATRIC" id="fig|797209.4.peg.262"/>
<dbReference type="Proteomes" id="UP000003751">
    <property type="component" value="Unassembled WGS sequence"/>
</dbReference>
<comment type="caution">
    <text evidence="6">The sequence shown here is derived from an EMBL/GenBank/DDBJ whole genome shotgun (WGS) entry which is preliminary data.</text>
</comment>
<evidence type="ECO:0000256" key="2">
    <source>
        <dbReference type="ARBA" id="ARBA00022857"/>
    </source>
</evidence>
<dbReference type="PANTHER" id="PTHR43827:SF3">
    <property type="entry name" value="NADP-DEPENDENT OXIDOREDUCTASE DOMAIN-CONTAINING PROTEIN"/>
    <property type="match status" value="1"/>
</dbReference>
<protein>
    <submittedName>
        <fullName evidence="6">Aldo/keto reductase</fullName>
    </submittedName>
</protein>
<evidence type="ECO:0000256" key="1">
    <source>
        <dbReference type="ARBA" id="ARBA00007905"/>
    </source>
</evidence>